<dbReference type="EC" id="1.2.1.-" evidence="4"/>
<accession>A0AB38F6C8</accession>
<proteinExistence type="predicted"/>
<dbReference type="Pfam" id="PF00171">
    <property type="entry name" value="Aldedh"/>
    <property type="match status" value="1"/>
</dbReference>
<keyword evidence="1 4" id="KW-0560">Oxidoreductase</keyword>
<dbReference type="InterPro" id="IPR016161">
    <property type="entry name" value="Ald_DH/histidinol_DH"/>
</dbReference>
<evidence type="ECO:0000313" key="5">
    <source>
        <dbReference type="Proteomes" id="UP000251211"/>
    </source>
</evidence>
<dbReference type="InterPro" id="IPR015590">
    <property type="entry name" value="Aldehyde_DH_dom"/>
</dbReference>
<protein>
    <submittedName>
        <fullName evidence="4">Aldehyde dehydrogenase</fullName>
        <ecNumber evidence="4">1.2.1.-</ecNumber>
        <ecNumber evidence="4">1.2.1.5</ecNumber>
    </submittedName>
</protein>
<gene>
    <name evidence="4" type="primary">puuC_1</name>
    <name evidence="4" type="ORF">NCTC13229_00556</name>
</gene>
<feature type="domain" description="Aldehyde dehydrogenase" evidence="3">
    <location>
        <begin position="23"/>
        <end position="138"/>
    </location>
</feature>
<dbReference type="EC" id="1.2.1.5" evidence="4"/>
<reference evidence="4 5" key="1">
    <citation type="submission" date="2018-06" db="EMBL/GenBank/DDBJ databases">
        <authorList>
            <consortium name="Pathogen Informatics"/>
            <person name="Doyle S."/>
        </authorList>
    </citation>
    <scope>NUCLEOTIDE SEQUENCE [LARGE SCALE GENOMIC DNA]</scope>
    <source>
        <strain evidence="4 5">NCTC13229</strain>
    </source>
</reference>
<name>A0AB38F6C8_RHOWR</name>
<dbReference type="AlphaFoldDB" id="A0AB38F6C8"/>
<comment type="caution">
    <text evidence="4">The sequence shown here is derived from an EMBL/GenBank/DDBJ whole genome shotgun (WGS) entry which is preliminary data.</text>
</comment>
<evidence type="ECO:0000256" key="1">
    <source>
        <dbReference type="ARBA" id="ARBA00023002"/>
    </source>
</evidence>
<dbReference type="SUPFAM" id="SSF53720">
    <property type="entry name" value="ALDH-like"/>
    <property type="match status" value="1"/>
</dbReference>
<evidence type="ECO:0000259" key="3">
    <source>
        <dbReference type="Pfam" id="PF00171"/>
    </source>
</evidence>
<dbReference type="Gene3D" id="3.40.605.10">
    <property type="entry name" value="Aldehyde Dehydrogenase, Chain A, domain 1"/>
    <property type="match status" value="1"/>
</dbReference>
<dbReference type="GO" id="GO:0004030">
    <property type="term" value="F:aldehyde dehydrogenase [NAD(P)+] activity"/>
    <property type="evidence" value="ECO:0007669"/>
    <property type="project" value="UniProtKB-EC"/>
</dbReference>
<dbReference type="InterPro" id="IPR016162">
    <property type="entry name" value="Ald_DH_N"/>
</dbReference>
<evidence type="ECO:0000313" key="4">
    <source>
        <dbReference type="EMBL" id="SPZ35035.1"/>
    </source>
</evidence>
<evidence type="ECO:0000256" key="2">
    <source>
        <dbReference type="SAM" id="MobiDB-lite"/>
    </source>
</evidence>
<feature type="region of interest" description="Disordered" evidence="2">
    <location>
        <begin position="136"/>
        <end position="167"/>
    </location>
</feature>
<dbReference type="Proteomes" id="UP000251211">
    <property type="component" value="Unassembled WGS sequence"/>
</dbReference>
<dbReference type="PANTHER" id="PTHR11699">
    <property type="entry name" value="ALDEHYDE DEHYDROGENASE-RELATED"/>
    <property type="match status" value="1"/>
</dbReference>
<organism evidence="4 5">
    <name type="scientific">Rhodococcus wratislaviensis</name>
    <name type="common">Tsukamurella wratislaviensis</name>
    <dbReference type="NCBI Taxonomy" id="44752"/>
    <lineage>
        <taxon>Bacteria</taxon>
        <taxon>Bacillati</taxon>
        <taxon>Actinomycetota</taxon>
        <taxon>Actinomycetes</taxon>
        <taxon>Mycobacteriales</taxon>
        <taxon>Nocardiaceae</taxon>
        <taxon>Rhodococcus</taxon>
    </lineage>
</organism>
<feature type="compositionally biased region" description="Low complexity" evidence="2">
    <location>
        <begin position="145"/>
        <end position="167"/>
    </location>
</feature>
<sequence length="167" mass="17728">MIMSADHSVDTQFATELFIGGRWRPSSAGTLVNLNPATEEPLADIADGTAADVDDAVRAARGQLDGEWGSWSGIDRGKVLNRIADLIERDGDLLARLEALDIGKPVGQPTILDIPNAANTFRHFAGWADKITVRQFPPPVTSANPPTRTPSASRSASSGRSSPGTPR</sequence>
<dbReference type="EMBL" id="UAUI01000001">
    <property type="protein sequence ID" value="SPZ35035.1"/>
    <property type="molecule type" value="Genomic_DNA"/>
</dbReference>